<evidence type="ECO:0000313" key="1">
    <source>
        <dbReference type="EMBL" id="CAI9564734.1"/>
    </source>
</evidence>
<proteinExistence type="predicted"/>
<name>A0ABN9CWY7_9NEOB</name>
<organism evidence="1 2">
    <name type="scientific">Staurois parvus</name>
    <dbReference type="NCBI Taxonomy" id="386267"/>
    <lineage>
        <taxon>Eukaryota</taxon>
        <taxon>Metazoa</taxon>
        <taxon>Chordata</taxon>
        <taxon>Craniata</taxon>
        <taxon>Vertebrata</taxon>
        <taxon>Euteleostomi</taxon>
        <taxon>Amphibia</taxon>
        <taxon>Batrachia</taxon>
        <taxon>Anura</taxon>
        <taxon>Neobatrachia</taxon>
        <taxon>Ranoidea</taxon>
        <taxon>Ranidae</taxon>
        <taxon>Staurois</taxon>
    </lineage>
</organism>
<keyword evidence="2" id="KW-1185">Reference proteome</keyword>
<accession>A0ABN9CWY7</accession>
<evidence type="ECO:0000313" key="2">
    <source>
        <dbReference type="Proteomes" id="UP001162483"/>
    </source>
</evidence>
<sequence length="45" mass="5287">MYYLKKKVQKKIQIKKNRYLASRQGRTDHLETLALPGVKGPMRCP</sequence>
<gene>
    <name evidence="1" type="ORF">SPARVUS_LOCUS5969126</name>
</gene>
<reference evidence="1" key="1">
    <citation type="submission" date="2023-05" db="EMBL/GenBank/DDBJ databases">
        <authorList>
            <person name="Stuckert A."/>
        </authorList>
    </citation>
    <scope>NUCLEOTIDE SEQUENCE</scope>
</reference>
<dbReference type="Proteomes" id="UP001162483">
    <property type="component" value="Unassembled WGS sequence"/>
</dbReference>
<dbReference type="EMBL" id="CATNWA010013208">
    <property type="protein sequence ID" value="CAI9564734.1"/>
    <property type="molecule type" value="Genomic_DNA"/>
</dbReference>
<protein>
    <submittedName>
        <fullName evidence="1">Uncharacterized protein</fullName>
    </submittedName>
</protein>
<comment type="caution">
    <text evidence="1">The sequence shown here is derived from an EMBL/GenBank/DDBJ whole genome shotgun (WGS) entry which is preliminary data.</text>
</comment>